<evidence type="ECO:0000256" key="1">
    <source>
        <dbReference type="SAM" id="MobiDB-lite"/>
    </source>
</evidence>
<feature type="region of interest" description="Disordered" evidence="1">
    <location>
        <begin position="454"/>
        <end position="510"/>
    </location>
</feature>
<organism evidence="3 4">
    <name type="scientific">Trichogramma brassicae</name>
    <dbReference type="NCBI Taxonomy" id="86971"/>
    <lineage>
        <taxon>Eukaryota</taxon>
        <taxon>Metazoa</taxon>
        <taxon>Ecdysozoa</taxon>
        <taxon>Arthropoda</taxon>
        <taxon>Hexapoda</taxon>
        <taxon>Insecta</taxon>
        <taxon>Pterygota</taxon>
        <taxon>Neoptera</taxon>
        <taxon>Endopterygota</taxon>
        <taxon>Hymenoptera</taxon>
        <taxon>Apocrita</taxon>
        <taxon>Proctotrupomorpha</taxon>
        <taxon>Chalcidoidea</taxon>
        <taxon>Trichogrammatidae</taxon>
        <taxon>Trichogramma</taxon>
    </lineage>
</organism>
<dbReference type="Proteomes" id="UP000479190">
    <property type="component" value="Unassembled WGS sequence"/>
</dbReference>
<sequence>MISMTKPLQELAKLTHYCKINHSLRRNLKKIYLCLEYHLRQKRVMKLKENYDDKSSNVEGEDDTVEGLKKQLETLMNSLAVLSSEKSRMEASFQIPLCSTTPYRAYIFGVLSLLAGAKSKTKGKLTFVLQDRRKSRGSNPSNWQTVRALSLELHGLATSSVLRGIFASYSFSRTFLELRDEQQQCSGCEARSVGGSRDNIDQQERAKEKRGYKLRYIAAGCTRCARIAAGLDQLARESRETSLRMHRSRSPPSESRLGHELYLPIADTFYDVDEIASHSVHVACGERLLRRCDVFLASLRAAQHACSRSEARLTSERACELSSACADQLCLLRRSRDSCAPPPRHVVRPPQSQHRSAEQRTPAGAAAAAAAPAFARLHDVAFQPVESRQGVHREYIPTPSKSNDACANLMDRRAICQCGSGSRCSRTSGMRGPQPEPFYQQAQLQLDRTKVTVTQPLPTSSSSTSSSSSSVCPASSSALIQQQQQQSQRHQRRYQQQQQPTGNGKEHESRLAKVKRVLLGRIVANHGAANNAGFGIDLDCVRLHNETGVPKLVQRLCSFCESRAFENPGLFEPAAIGAASSANRKLAERLRQSFERRGDADLESAAAGCPAVAPILLRQYLEELPRPLLGSSCLYKIGQLHAREYKSIESQWAARATPSLRPRIHYRRALQRPAEMGVRHAPPAQRRIGPEEPAPLLLSAAVL</sequence>
<evidence type="ECO:0000259" key="2">
    <source>
        <dbReference type="PROSITE" id="PS50238"/>
    </source>
</evidence>
<dbReference type="SUPFAM" id="SSF48350">
    <property type="entry name" value="GTPase activation domain, GAP"/>
    <property type="match status" value="1"/>
</dbReference>
<dbReference type="OrthoDB" id="185175at2759"/>
<feature type="compositionally biased region" description="Low complexity" evidence="1">
    <location>
        <begin position="460"/>
        <end position="499"/>
    </location>
</feature>
<dbReference type="GO" id="GO:0007165">
    <property type="term" value="P:signal transduction"/>
    <property type="evidence" value="ECO:0007669"/>
    <property type="project" value="InterPro"/>
</dbReference>
<accession>A0A6H5J6T2</accession>
<dbReference type="AlphaFoldDB" id="A0A6H5J6T2"/>
<evidence type="ECO:0000313" key="4">
    <source>
        <dbReference type="Proteomes" id="UP000479190"/>
    </source>
</evidence>
<keyword evidence="4" id="KW-1185">Reference proteome</keyword>
<gene>
    <name evidence="3" type="ORF">TBRA_LOCUS16710</name>
</gene>
<dbReference type="EMBL" id="CADCXV010001538">
    <property type="protein sequence ID" value="CAB0045168.1"/>
    <property type="molecule type" value="Genomic_DNA"/>
</dbReference>
<protein>
    <recommendedName>
        <fullName evidence="2">Rho-GAP domain-containing protein</fullName>
    </recommendedName>
</protein>
<feature type="region of interest" description="Disordered" evidence="1">
    <location>
        <begin position="340"/>
        <end position="366"/>
    </location>
</feature>
<reference evidence="3 4" key="1">
    <citation type="submission" date="2020-02" db="EMBL/GenBank/DDBJ databases">
        <authorList>
            <person name="Ferguson B K."/>
        </authorList>
    </citation>
    <scope>NUCLEOTIDE SEQUENCE [LARGE SCALE GENOMIC DNA]</scope>
</reference>
<dbReference type="InterPro" id="IPR000198">
    <property type="entry name" value="RhoGAP_dom"/>
</dbReference>
<dbReference type="Gene3D" id="1.10.555.10">
    <property type="entry name" value="Rho GTPase activation protein"/>
    <property type="match status" value="1"/>
</dbReference>
<proteinExistence type="predicted"/>
<dbReference type="PROSITE" id="PS50238">
    <property type="entry name" value="RHOGAP"/>
    <property type="match status" value="1"/>
</dbReference>
<feature type="domain" description="Rho-GAP" evidence="2">
    <location>
        <begin position="536"/>
        <end position="703"/>
    </location>
</feature>
<evidence type="ECO:0000313" key="3">
    <source>
        <dbReference type="EMBL" id="CAB0045168.1"/>
    </source>
</evidence>
<dbReference type="InterPro" id="IPR008936">
    <property type="entry name" value="Rho_GTPase_activation_prot"/>
</dbReference>
<name>A0A6H5J6T2_9HYME</name>